<organism evidence="2 3">
    <name type="scientific">Vibrio diabolicus</name>
    <dbReference type="NCBI Taxonomy" id="50719"/>
    <lineage>
        <taxon>Bacteria</taxon>
        <taxon>Pseudomonadati</taxon>
        <taxon>Pseudomonadota</taxon>
        <taxon>Gammaproteobacteria</taxon>
        <taxon>Vibrionales</taxon>
        <taxon>Vibrionaceae</taxon>
        <taxon>Vibrio</taxon>
        <taxon>Vibrio diabolicus subgroup</taxon>
    </lineage>
</organism>
<keyword evidence="1" id="KW-0812">Transmembrane</keyword>
<name>A0AAX1XGM3_9VIBR</name>
<dbReference type="RefSeq" id="WP_124009141.1">
    <property type="nucleotide sequence ID" value="NZ_JAMQQJ010000077.1"/>
</dbReference>
<dbReference type="EMBL" id="PKPZ01000026">
    <property type="protein sequence ID" value="RPB33141.1"/>
    <property type="molecule type" value="Genomic_DNA"/>
</dbReference>
<sequence>MYRIRHKTAKCTICQSKIALNAKKCVHCGSYQDFRRYIDVGNTSLSLLVALFTLIILASKEIFSIYESYIVSRQEPEIISTIASISERELNVIYTNNGKSKGILPNGSLCLIPVAKIDSDYYRDVELEPTIGTNLRSVSYDEIERINMSVYLTDLPQSKMVLLPGQTIIVSYKLHQRRDLINQEVSNEFRGYCNLSVSNIYGENQFGGISVLDNGSILLMQSILRERPEYTPTNS</sequence>
<protein>
    <recommendedName>
        <fullName evidence="4">Zinc ribbon domain-containing protein</fullName>
    </recommendedName>
</protein>
<reference evidence="2 3" key="1">
    <citation type="journal article" date="2018" name="AMB Express">
        <title>Occurrence and significance of pathogenicity and fitness islands in environmental vibrios.</title>
        <authorList>
            <person name="Klein S."/>
            <person name="Pipes S."/>
            <person name="Lovell C.R."/>
        </authorList>
    </citation>
    <scope>NUCLEOTIDE SEQUENCE [LARGE SCALE GENOMIC DNA]</scope>
    <source>
        <strain evidence="2 3">JBS-8-11-1</strain>
    </source>
</reference>
<evidence type="ECO:0000256" key="1">
    <source>
        <dbReference type="SAM" id="Phobius"/>
    </source>
</evidence>
<evidence type="ECO:0000313" key="3">
    <source>
        <dbReference type="Proteomes" id="UP000283878"/>
    </source>
</evidence>
<dbReference type="Proteomes" id="UP000283878">
    <property type="component" value="Unassembled WGS sequence"/>
</dbReference>
<dbReference type="AlphaFoldDB" id="A0AAX1XGM3"/>
<feature type="transmembrane region" description="Helical" evidence="1">
    <location>
        <begin position="45"/>
        <end position="66"/>
    </location>
</feature>
<evidence type="ECO:0008006" key="4">
    <source>
        <dbReference type="Google" id="ProtNLM"/>
    </source>
</evidence>
<comment type="caution">
    <text evidence="2">The sequence shown here is derived from an EMBL/GenBank/DDBJ whole genome shotgun (WGS) entry which is preliminary data.</text>
</comment>
<keyword evidence="1" id="KW-0472">Membrane</keyword>
<accession>A0AAX1XGM3</accession>
<evidence type="ECO:0000313" key="2">
    <source>
        <dbReference type="EMBL" id="RPB33141.1"/>
    </source>
</evidence>
<gene>
    <name evidence="2" type="ORF">CYQ91_23020</name>
</gene>
<keyword evidence="1" id="KW-1133">Transmembrane helix</keyword>
<proteinExistence type="predicted"/>